<dbReference type="CDD" id="cd00761">
    <property type="entry name" value="Glyco_tranf_GTA_type"/>
    <property type="match status" value="1"/>
</dbReference>
<proteinExistence type="predicted"/>
<reference evidence="2 3" key="1">
    <citation type="submission" date="2020-11" db="EMBL/GenBank/DDBJ databases">
        <title>Vibrio nitrifigilis sp. nov., a marine nitrogen-fixing bacterium isolated from the lagoon sediment of an islet inside an atoll.</title>
        <authorList>
            <person name="Wang L.-T."/>
            <person name="Shieh W.Y."/>
        </authorList>
    </citation>
    <scope>NUCLEOTIDE SEQUENCE [LARGE SCALE GENOMIC DNA]</scope>
    <source>
        <strain evidence="2 3">NFV-1</strain>
    </source>
</reference>
<name>A0ABS0GIJ6_9VIBR</name>
<dbReference type="Proteomes" id="UP000597206">
    <property type="component" value="Unassembled WGS sequence"/>
</dbReference>
<dbReference type="EMBL" id="JADPMR010000004">
    <property type="protein sequence ID" value="MBF9002150.1"/>
    <property type="molecule type" value="Genomic_DNA"/>
</dbReference>
<accession>A0ABS0GIJ6</accession>
<evidence type="ECO:0000259" key="1">
    <source>
        <dbReference type="Pfam" id="PF00535"/>
    </source>
</evidence>
<protein>
    <submittedName>
        <fullName evidence="2">Glycosyltransferase family 2 protein</fullName>
    </submittedName>
</protein>
<dbReference type="Pfam" id="PF00535">
    <property type="entry name" value="Glycos_transf_2"/>
    <property type="match status" value="1"/>
</dbReference>
<evidence type="ECO:0000313" key="3">
    <source>
        <dbReference type="Proteomes" id="UP000597206"/>
    </source>
</evidence>
<comment type="caution">
    <text evidence="2">The sequence shown here is derived from an EMBL/GenBank/DDBJ whole genome shotgun (WGS) entry which is preliminary data.</text>
</comment>
<feature type="domain" description="Glycosyltransferase 2-like" evidence="1">
    <location>
        <begin position="8"/>
        <end position="136"/>
    </location>
</feature>
<evidence type="ECO:0000313" key="2">
    <source>
        <dbReference type="EMBL" id="MBF9002150.1"/>
    </source>
</evidence>
<dbReference type="InterPro" id="IPR029044">
    <property type="entry name" value="Nucleotide-diphossugar_trans"/>
</dbReference>
<dbReference type="SUPFAM" id="SSF53448">
    <property type="entry name" value="Nucleotide-diphospho-sugar transferases"/>
    <property type="match status" value="1"/>
</dbReference>
<gene>
    <name evidence="2" type="ORF">I1A42_16910</name>
</gene>
<keyword evidence="3" id="KW-1185">Reference proteome</keyword>
<dbReference type="InterPro" id="IPR001173">
    <property type="entry name" value="Glyco_trans_2-like"/>
</dbReference>
<dbReference type="RefSeq" id="WP_196124149.1">
    <property type="nucleotide sequence ID" value="NZ_JADPMR010000004.1"/>
</dbReference>
<dbReference type="Gene3D" id="3.90.550.10">
    <property type="entry name" value="Spore Coat Polysaccharide Biosynthesis Protein SpsA, Chain A"/>
    <property type="match status" value="1"/>
</dbReference>
<sequence>MNPSFQLCVFAYNLENTIQQSLKSLIDSCGQYRPDIYVMVNGCRDHTYQQVNKLAQIYSSIIPVEIQLGDKSNAWNTFVHQYYDGYSITVFADGDLTFEQNAVANIVDYFQLNQHYHAVSSFPCLKGRSAKAWRAALLKEHQFTGNLYLLAPEFLKNIIAQKVYLPTGLIGDDSMLGFLSATNLCSGIDTPIDNIGVCTNAVFNYEPLNPTSLKDIKLYLRRRVRYSKRHMQQSNIVPQLKRYGLKAMPEYAAQIDRLHIRWLSSNVIFDLLAAWSIRQERSRS</sequence>
<organism evidence="2 3">
    <name type="scientific">Vibrio nitrifigilis</name>
    <dbReference type="NCBI Taxonomy" id="2789781"/>
    <lineage>
        <taxon>Bacteria</taxon>
        <taxon>Pseudomonadati</taxon>
        <taxon>Pseudomonadota</taxon>
        <taxon>Gammaproteobacteria</taxon>
        <taxon>Vibrionales</taxon>
        <taxon>Vibrionaceae</taxon>
        <taxon>Vibrio</taxon>
    </lineage>
</organism>